<dbReference type="EMBL" id="CM001441">
    <property type="protein sequence ID" value="EHQ89227.1"/>
    <property type="molecule type" value="Genomic_DNA"/>
</dbReference>
<organism evidence="1 2">
    <name type="scientific">Desulfosporosinus youngiae DSM 17734</name>
    <dbReference type="NCBI Taxonomy" id="768710"/>
    <lineage>
        <taxon>Bacteria</taxon>
        <taxon>Bacillati</taxon>
        <taxon>Bacillota</taxon>
        <taxon>Clostridia</taxon>
        <taxon>Eubacteriales</taxon>
        <taxon>Desulfitobacteriaceae</taxon>
        <taxon>Desulfosporosinus</taxon>
    </lineage>
</organism>
<dbReference type="OrthoDB" id="1797677at2"/>
<proteinExistence type="predicted"/>
<keyword evidence="2" id="KW-1185">Reference proteome</keyword>
<protein>
    <submittedName>
        <fullName evidence="1">Uncharacterized protein</fullName>
    </submittedName>
</protein>
<dbReference type="STRING" id="768710.DesyoDRAFT_2140"/>
<evidence type="ECO:0000313" key="1">
    <source>
        <dbReference type="EMBL" id="EHQ89227.1"/>
    </source>
</evidence>
<dbReference type="RefSeq" id="WP_007782696.1">
    <property type="nucleotide sequence ID" value="NZ_CM001441.1"/>
</dbReference>
<dbReference type="HOGENOM" id="CLU_2023043_0_0_9"/>
<dbReference type="AlphaFoldDB" id="H5XUS0"/>
<name>H5XUS0_9FIRM</name>
<dbReference type="Proteomes" id="UP000005104">
    <property type="component" value="Chromosome"/>
</dbReference>
<reference evidence="1 2" key="1">
    <citation type="submission" date="2011-11" db="EMBL/GenBank/DDBJ databases">
        <title>The Noncontiguous Finished genome of Desulfosporosinus youngiae DSM 17734.</title>
        <authorList>
            <consortium name="US DOE Joint Genome Institute (JGI-PGF)"/>
            <person name="Lucas S."/>
            <person name="Han J."/>
            <person name="Lapidus A."/>
            <person name="Cheng J.-F."/>
            <person name="Goodwin L."/>
            <person name="Pitluck S."/>
            <person name="Peters L."/>
            <person name="Ovchinnikova G."/>
            <person name="Lu M."/>
            <person name="Land M.L."/>
            <person name="Hauser L."/>
            <person name="Pester M."/>
            <person name="Spring S."/>
            <person name="Ollivier B."/>
            <person name="Rattei T."/>
            <person name="Klenk H.-P."/>
            <person name="Wagner M."/>
            <person name="Loy A."/>
            <person name="Woyke T.J."/>
        </authorList>
    </citation>
    <scope>NUCLEOTIDE SEQUENCE [LARGE SCALE GENOMIC DNA]</scope>
    <source>
        <strain evidence="1 2">DSM 17734</strain>
    </source>
</reference>
<evidence type="ECO:0000313" key="2">
    <source>
        <dbReference type="Proteomes" id="UP000005104"/>
    </source>
</evidence>
<sequence length="122" mass="14058">MIGSLTSNTYAAMMSDHQETRDICLVPYHVTFASLNKVKFYRDFNMEVNSEFISYLEREAQSTISKLKNTSLFRNGVIENVTSDINVSERIIYFDVILASKVTHTSFIELLGYLNNCLQNKR</sequence>
<gene>
    <name evidence="1" type="ORF">DesyoDRAFT_2140</name>
</gene>
<accession>H5XUS0</accession>